<dbReference type="Pfam" id="PF01243">
    <property type="entry name" value="PNPOx_N"/>
    <property type="match status" value="1"/>
</dbReference>
<accession>X1J2G0</accession>
<dbReference type="EMBL" id="BARU01033129">
    <property type="protein sequence ID" value="GAH63948.1"/>
    <property type="molecule type" value="Genomic_DNA"/>
</dbReference>
<dbReference type="SUPFAM" id="SSF50475">
    <property type="entry name" value="FMN-binding split barrel"/>
    <property type="match status" value="1"/>
</dbReference>
<name>X1J2G0_9ZZZZ</name>
<protein>
    <recommendedName>
        <fullName evidence="1">Pyridoxamine 5'-phosphate oxidase N-terminal domain-containing protein</fullName>
    </recommendedName>
</protein>
<feature type="non-terminal residue" evidence="2">
    <location>
        <position position="1"/>
    </location>
</feature>
<gene>
    <name evidence="2" type="ORF">S03H2_52165</name>
</gene>
<reference evidence="2" key="1">
    <citation type="journal article" date="2014" name="Front. Microbiol.">
        <title>High frequency of phylogenetically diverse reductive dehalogenase-homologous genes in deep subseafloor sedimentary metagenomes.</title>
        <authorList>
            <person name="Kawai M."/>
            <person name="Futagami T."/>
            <person name="Toyoda A."/>
            <person name="Takaki Y."/>
            <person name="Nishi S."/>
            <person name="Hori S."/>
            <person name="Arai W."/>
            <person name="Tsubouchi T."/>
            <person name="Morono Y."/>
            <person name="Uchiyama I."/>
            <person name="Ito T."/>
            <person name="Fujiyama A."/>
            <person name="Inagaki F."/>
            <person name="Takami H."/>
        </authorList>
    </citation>
    <scope>NUCLEOTIDE SEQUENCE</scope>
    <source>
        <strain evidence="2">Expedition CK06-06</strain>
    </source>
</reference>
<dbReference type="InterPro" id="IPR012349">
    <property type="entry name" value="Split_barrel_FMN-bd"/>
</dbReference>
<comment type="caution">
    <text evidence="2">The sequence shown here is derived from an EMBL/GenBank/DDBJ whole genome shotgun (WGS) entry which is preliminary data.</text>
</comment>
<dbReference type="InterPro" id="IPR011576">
    <property type="entry name" value="Pyridox_Oxase_N"/>
</dbReference>
<feature type="domain" description="Pyridoxamine 5'-phosphate oxidase N-terminal" evidence="1">
    <location>
        <begin position="2"/>
        <end position="71"/>
    </location>
</feature>
<sequence>HLAFLAAVDEEGKPHIRPLICIVSSGKIYFSTKDGSRKAKEIAMNPCVDIVLPDIENEKLAYICCSGEAFRIFDEPGGLIKNEDD</sequence>
<proteinExistence type="predicted"/>
<dbReference type="Gene3D" id="2.30.110.10">
    <property type="entry name" value="Electron Transport, Fmn-binding Protein, Chain A"/>
    <property type="match status" value="1"/>
</dbReference>
<organism evidence="2">
    <name type="scientific">marine sediment metagenome</name>
    <dbReference type="NCBI Taxonomy" id="412755"/>
    <lineage>
        <taxon>unclassified sequences</taxon>
        <taxon>metagenomes</taxon>
        <taxon>ecological metagenomes</taxon>
    </lineage>
</organism>
<evidence type="ECO:0000259" key="1">
    <source>
        <dbReference type="Pfam" id="PF01243"/>
    </source>
</evidence>
<dbReference type="AlphaFoldDB" id="X1J2G0"/>
<evidence type="ECO:0000313" key="2">
    <source>
        <dbReference type="EMBL" id="GAH63948.1"/>
    </source>
</evidence>